<dbReference type="PANTHER" id="PTHR21015">
    <property type="entry name" value="UDP-N-ACETYLGLUCOSAMINE--N-ACETYLMURAMYL-(PENTAPEPTIDE) PYROPHOSPHORYL-UNDECAPRENOL N-ACETYLGLUCOSAMINE TRANSFERASE 1"/>
    <property type="match status" value="1"/>
</dbReference>
<dbReference type="InterPro" id="IPR007235">
    <property type="entry name" value="Glyco_trans_28_C"/>
</dbReference>
<organism evidence="2 3">
    <name type="scientific">Ruegeria sediminis</name>
    <dbReference type="NCBI Taxonomy" id="2583820"/>
    <lineage>
        <taxon>Bacteria</taxon>
        <taxon>Pseudomonadati</taxon>
        <taxon>Pseudomonadota</taxon>
        <taxon>Alphaproteobacteria</taxon>
        <taxon>Rhodobacterales</taxon>
        <taxon>Roseobacteraceae</taxon>
        <taxon>Ruegeria</taxon>
    </lineage>
</organism>
<keyword evidence="3" id="KW-1185">Reference proteome</keyword>
<evidence type="ECO:0000259" key="1">
    <source>
        <dbReference type="Pfam" id="PF04101"/>
    </source>
</evidence>
<evidence type="ECO:0000313" key="3">
    <source>
        <dbReference type="Proteomes" id="UP001193035"/>
    </source>
</evidence>
<name>A0ABY2WXJ6_9RHOB</name>
<dbReference type="EMBL" id="VCPD01000003">
    <property type="protein sequence ID" value="TMV07586.1"/>
    <property type="molecule type" value="Genomic_DNA"/>
</dbReference>
<accession>A0ABY2WXJ6</accession>
<evidence type="ECO:0000313" key="2">
    <source>
        <dbReference type="EMBL" id="TMV07586.1"/>
    </source>
</evidence>
<dbReference type="RefSeq" id="WP_138841342.1">
    <property type="nucleotide sequence ID" value="NZ_VCPD01000003.1"/>
</dbReference>
<dbReference type="Pfam" id="PF04101">
    <property type="entry name" value="Glyco_tran_28_C"/>
    <property type="match status" value="1"/>
</dbReference>
<dbReference type="PANTHER" id="PTHR21015:SF28">
    <property type="entry name" value="SLL1722 PROTEIN"/>
    <property type="match status" value="1"/>
</dbReference>
<dbReference type="Gene3D" id="3.40.50.2000">
    <property type="entry name" value="Glycogen Phosphorylase B"/>
    <property type="match status" value="2"/>
</dbReference>
<dbReference type="SUPFAM" id="SSF53756">
    <property type="entry name" value="UDP-Glycosyltransferase/glycogen phosphorylase"/>
    <property type="match status" value="1"/>
</dbReference>
<gene>
    <name evidence="2" type="ORF">FGK63_08945</name>
</gene>
<protein>
    <submittedName>
        <fullName evidence="2">Glycosyltransferase</fullName>
    </submittedName>
</protein>
<comment type="caution">
    <text evidence="2">The sequence shown here is derived from an EMBL/GenBank/DDBJ whole genome shotgun (WGS) entry which is preliminary data.</text>
</comment>
<feature type="domain" description="Glycosyl transferase family 28 C-terminal" evidence="1">
    <location>
        <begin position="217"/>
        <end position="351"/>
    </location>
</feature>
<dbReference type="Proteomes" id="UP001193035">
    <property type="component" value="Unassembled WGS sequence"/>
</dbReference>
<proteinExistence type="predicted"/>
<sequence>MKVMIVVTHLLGTGHLSRALTLGHAFRKAGHEVLLVSGGMPAPQLSAVGIEMLGLPPLRSDGTDFTRLLTETGEVADPAYLQSRADALAGAVTRFAPDVLLTELFPFGRRVLSSEFETLLDAAHTLTPRPVVLSSIRDILAPPSKPSKVARTEAVVARHYDGVLVHSDPQGTRLETSWPVSDTLAERLHYTGYVAPAPAAPHPENLGAGEILVSAGGGSVGDPIFRAAVEAAGRITDRRWRLLVGGRDAADRIRELERLAGDTPILIEPTRPDFRQMLPLAAASVSMCGYNTALDLLQGGTPAVFIPFDDGKEVEQGLRAQSLAHLSAIEVLASADLTGATLADAVGRVITAGPRPDLALSFDGAARSVAITESLVGALR</sequence>
<reference evidence="2 3" key="1">
    <citation type="submission" date="2019-05" db="EMBL/GenBank/DDBJ databases">
        <title>Ruegeria sp. nov., isolated from tidal flat.</title>
        <authorList>
            <person name="Kim W."/>
        </authorList>
    </citation>
    <scope>NUCLEOTIDE SEQUENCE [LARGE SCALE GENOMIC DNA]</scope>
    <source>
        <strain evidence="2 3">CAU 1488</strain>
    </source>
</reference>